<keyword evidence="3" id="KW-1185">Reference proteome</keyword>
<sequence>MIKSPQSLLNTIYTLESLCQQLSVLSVLSGAQSKNATSQVITQLALSEQEQIILIRLKVETIKQALESALSAVELHDEEAIKQALFIAMYELTQQTVPSSLIKYQVDPVLAG</sequence>
<dbReference type="EMBL" id="PYMP01000001">
    <property type="protein sequence ID" value="PSU54403.1"/>
    <property type="molecule type" value="Genomic_DNA"/>
</dbReference>
<accession>A0A2T3JYF3</accession>
<protein>
    <submittedName>
        <fullName evidence="2">Uncharacterized protein</fullName>
    </submittedName>
</protein>
<evidence type="ECO:0000313" key="1">
    <source>
        <dbReference type="EMBL" id="PSU27322.1"/>
    </source>
</evidence>
<name>A0A2T3JYF3_PHOPO</name>
<dbReference type="Proteomes" id="UP000241618">
    <property type="component" value="Unassembled WGS sequence"/>
</dbReference>
<dbReference type="EMBL" id="PYMO01000001">
    <property type="protein sequence ID" value="PSU27322.1"/>
    <property type="molecule type" value="Genomic_DNA"/>
</dbReference>
<comment type="caution">
    <text evidence="2">The sequence shown here is derived from an EMBL/GenBank/DDBJ whole genome shotgun (WGS) entry which is preliminary data.</text>
</comment>
<proteinExistence type="predicted"/>
<dbReference type="RefSeq" id="WP_107189158.1">
    <property type="nucleotide sequence ID" value="NZ_PYMN01000003.1"/>
</dbReference>
<evidence type="ECO:0000313" key="2">
    <source>
        <dbReference type="EMBL" id="PSU54403.1"/>
    </source>
</evidence>
<dbReference type="AlphaFoldDB" id="A0A2T3JYF3"/>
<evidence type="ECO:0000313" key="4">
    <source>
        <dbReference type="Proteomes" id="UP000241618"/>
    </source>
</evidence>
<gene>
    <name evidence="2" type="ORF">C9J18_02655</name>
    <name evidence="1" type="ORF">CTM96_00955</name>
</gene>
<evidence type="ECO:0000313" key="3">
    <source>
        <dbReference type="Proteomes" id="UP000241405"/>
    </source>
</evidence>
<dbReference type="Proteomes" id="UP000241405">
    <property type="component" value="Unassembled WGS sequence"/>
</dbReference>
<reference evidence="3 4" key="1">
    <citation type="submission" date="2018-03" db="EMBL/GenBank/DDBJ databases">
        <title>Whole genome sequencing of Histamine producing bacteria.</title>
        <authorList>
            <person name="Butler K."/>
        </authorList>
    </citation>
    <scope>NUCLEOTIDE SEQUENCE [LARGE SCALE GENOMIC DNA]</scope>
    <source>
        <strain evidence="2 4">FS-6.1</strain>
        <strain evidence="1 3">FS-6.2</strain>
    </source>
</reference>
<organism evidence="2 4">
    <name type="scientific">Photobacterium phosphoreum</name>
    <dbReference type="NCBI Taxonomy" id="659"/>
    <lineage>
        <taxon>Bacteria</taxon>
        <taxon>Pseudomonadati</taxon>
        <taxon>Pseudomonadota</taxon>
        <taxon>Gammaproteobacteria</taxon>
        <taxon>Vibrionales</taxon>
        <taxon>Vibrionaceae</taxon>
        <taxon>Photobacterium</taxon>
    </lineage>
</organism>